<evidence type="ECO:0000313" key="6">
    <source>
        <dbReference type="Proteomes" id="UP000006039"/>
    </source>
</evidence>
<feature type="compositionally biased region" description="Low complexity" evidence="1">
    <location>
        <begin position="289"/>
        <end position="306"/>
    </location>
</feature>
<reference evidence="5" key="5">
    <citation type="submission" date="2018-04" db="UniProtKB">
        <authorList>
            <consortium name="EnsemblFungi"/>
        </authorList>
    </citation>
    <scope>IDENTIFICATION</scope>
    <source>
        <strain evidence="5">R3-111a-1</strain>
    </source>
</reference>
<evidence type="ECO:0000256" key="1">
    <source>
        <dbReference type="SAM" id="MobiDB-lite"/>
    </source>
</evidence>
<evidence type="ECO:0000259" key="3">
    <source>
        <dbReference type="Pfam" id="PF22807"/>
    </source>
</evidence>
<dbReference type="PANTHER" id="PTHR47797">
    <property type="entry name" value="DEHYDROGENASE, PUTATIVE (AFU_ORTHOLOGUE AFUA_8G05805)-RELATED"/>
    <property type="match status" value="1"/>
</dbReference>
<evidence type="ECO:0000313" key="4">
    <source>
        <dbReference type="EMBL" id="EJT78573.1"/>
    </source>
</evidence>
<dbReference type="Gene3D" id="2.120.10.30">
    <property type="entry name" value="TolB, C-terminal domain"/>
    <property type="match status" value="1"/>
</dbReference>
<dbReference type="InterPro" id="IPR054539">
    <property type="entry name" value="Beta-prop_PDH"/>
</dbReference>
<protein>
    <submittedName>
        <fullName evidence="4 5">Uncharacterized protein</fullName>
    </submittedName>
</protein>
<evidence type="ECO:0000313" key="5">
    <source>
        <dbReference type="EnsemblFungi" id="EJT78573"/>
    </source>
</evidence>
<dbReference type="GeneID" id="20344130"/>
<proteinExistence type="predicted"/>
<dbReference type="VEuPathDB" id="FungiDB:GGTG_03672"/>
<dbReference type="InterPro" id="IPR015920">
    <property type="entry name" value="Cellobiose_DH-like_cyt"/>
</dbReference>
<dbReference type="OrthoDB" id="507128at2759"/>
<reference evidence="4" key="3">
    <citation type="submission" date="2010-09" db="EMBL/GenBank/DDBJ databases">
        <title>Annotation of Gaeumannomyces graminis var. tritici R3-111a-1.</title>
        <authorList>
            <consortium name="The Broad Institute Genome Sequencing Platform"/>
            <person name="Ma L.-J."/>
            <person name="Dead R."/>
            <person name="Young S.K."/>
            <person name="Zeng Q."/>
            <person name="Gargeya S."/>
            <person name="Fitzgerald M."/>
            <person name="Haas B."/>
            <person name="Abouelleil A."/>
            <person name="Alvarado L."/>
            <person name="Arachchi H.M."/>
            <person name="Berlin A."/>
            <person name="Brown A."/>
            <person name="Chapman S.B."/>
            <person name="Chen Z."/>
            <person name="Dunbar C."/>
            <person name="Freedman E."/>
            <person name="Gearin G."/>
            <person name="Gellesch M."/>
            <person name="Goldberg J."/>
            <person name="Griggs A."/>
            <person name="Gujja S."/>
            <person name="Heiman D."/>
            <person name="Howarth C."/>
            <person name="Larson L."/>
            <person name="Lui A."/>
            <person name="MacDonald P.J.P."/>
            <person name="Mehta T."/>
            <person name="Montmayeur A."/>
            <person name="Murphy C."/>
            <person name="Neiman D."/>
            <person name="Pearson M."/>
            <person name="Priest M."/>
            <person name="Roberts A."/>
            <person name="Saif S."/>
            <person name="Shea T."/>
            <person name="Shenoy N."/>
            <person name="Sisk P."/>
            <person name="Stolte C."/>
            <person name="Sykes S."/>
            <person name="Yandava C."/>
            <person name="Wortman J."/>
            <person name="Nusbaum C."/>
            <person name="Birren B."/>
        </authorList>
    </citation>
    <scope>NUCLEOTIDE SEQUENCE</scope>
    <source>
        <strain evidence="4">R3-111a-1</strain>
    </source>
</reference>
<dbReference type="STRING" id="644352.J3NQW7"/>
<accession>J3NQW7</accession>
<feature type="domain" description="Pyrroloquinoline quinone-dependent pyranose dehydrogenase beta-propeller" evidence="3">
    <location>
        <begin position="335"/>
        <end position="725"/>
    </location>
</feature>
<dbReference type="Proteomes" id="UP000006039">
    <property type="component" value="Unassembled WGS sequence"/>
</dbReference>
<feature type="domain" description="Cellobiose dehydrogenase-like cytochrome" evidence="2">
    <location>
        <begin position="94"/>
        <end position="273"/>
    </location>
</feature>
<dbReference type="EMBL" id="GL385396">
    <property type="protein sequence ID" value="EJT78573.1"/>
    <property type="molecule type" value="Genomic_DNA"/>
</dbReference>
<sequence length="728" mass="78299">MPSTSLAAAACPVARAQGLMGRWKALLLGQSISIKPQSRSAIRHLSIEDITVPPSWLGGTTFPTVLLLPKPQNDDASARQLPIYLALGQQSVPFLDPLTGLTFSKYENELGVSFSIALPDNIASGAPYDAVLQTVARKDIGWVALAWGGSMTYNPIALAWPHGDEVVLTSRIAFGYYVPPIYKAAKYQILPKGTFVNATHFQVTAKCSGCTSWGDDDIGVTYLNPKEDQYLAFAYSSAPVEEPANPESGFSMHDTTGHWVHSFAQGVNPDFEQLLSKNLEGTGPGEGSSPGPSATSSAPVAPTSSLAAPPMASTAVGLPFPTFCGSVPTRRFPYSLAPGWKATKISGNLMNPRGLAFDPLGNLLVIQSGYGISVHTFGADGCMNGTQGLILIPGLNHGLAVTPDGKHLYASSMTTVWRWDYDANTRTVSNQVVVIKGMNNGGHSTRALWLAPKNPDIILVQVGSNSNWDHASGNPAEGRSDIRAFDLGKTPTGGYNYVGGGFQMGYGMRNAVGVAFDPNGDAWEVENSGDSFARTVNGVSTDIHHENPAEELNYLGDPTKPNNQWYGYPTCFTVWDPSVFRDRTDFKTGDQFVVAPNSTFNDAHCSGKAVAPTLSFQAHSAPISGLFDDVGDNMYVTFHGSWNRQPATGYKLVRIPFKKDGAQYKPVAPPDSNKGYEDIMWSTDVERCSGNTCLRPAGLVWDNTRSRIFMGSDNSREGELFVIAHESF</sequence>
<dbReference type="PANTHER" id="PTHR47797:SF5">
    <property type="entry name" value="CELLOBIOSE DEHYDROGENASE CYTOCHROME DOMAIN-CONTAINING PROTEIN"/>
    <property type="match status" value="1"/>
</dbReference>
<dbReference type="Pfam" id="PF22807">
    <property type="entry name" value="TrAA12"/>
    <property type="match status" value="1"/>
</dbReference>
<dbReference type="EnsemblFungi" id="EJT78573">
    <property type="protein sequence ID" value="EJT78573"/>
    <property type="gene ID" value="GGTG_03672"/>
</dbReference>
<reference evidence="4" key="2">
    <citation type="submission" date="2010-07" db="EMBL/GenBank/DDBJ databases">
        <authorList>
            <consortium name="The Broad Institute Genome Sequencing Platform"/>
            <consortium name="Broad Institute Genome Sequencing Center for Infectious Disease"/>
            <person name="Ma L.-J."/>
            <person name="Dead R."/>
            <person name="Young S."/>
            <person name="Zeng Q."/>
            <person name="Koehrsen M."/>
            <person name="Alvarado L."/>
            <person name="Berlin A."/>
            <person name="Chapman S.B."/>
            <person name="Chen Z."/>
            <person name="Freedman E."/>
            <person name="Gellesch M."/>
            <person name="Goldberg J."/>
            <person name="Griggs A."/>
            <person name="Gujja S."/>
            <person name="Heilman E.R."/>
            <person name="Heiman D."/>
            <person name="Hepburn T."/>
            <person name="Howarth C."/>
            <person name="Jen D."/>
            <person name="Larson L."/>
            <person name="Mehta T."/>
            <person name="Neiman D."/>
            <person name="Pearson M."/>
            <person name="Roberts A."/>
            <person name="Saif S."/>
            <person name="Shea T."/>
            <person name="Shenoy N."/>
            <person name="Sisk P."/>
            <person name="Stolte C."/>
            <person name="Sykes S."/>
            <person name="Walk T."/>
            <person name="White J."/>
            <person name="Yandava C."/>
            <person name="Haas B."/>
            <person name="Nusbaum C."/>
            <person name="Birren B."/>
        </authorList>
    </citation>
    <scope>NUCLEOTIDE SEQUENCE</scope>
    <source>
        <strain evidence="4">R3-111a-1</strain>
    </source>
</reference>
<dbReference type="HOGENOM" id="CLU_427550_0_0_1"/>
<reference evidence="6" key="1">
    <citation type="submission" date="2010-07" db="EMBL/GenBank/DDBJ databases">
        <title>The genome sequence of Gaeumannomyces graminis var. tritici strain R3-111a-1.</title>
        <authorList>
            <consortium name="The Broad Institute Genome Sequencing Platform"/>
            <person name="Ma L.-J."/>
            <person name="Dead R."/>
            <person name="Young S."/>
            <person name="Zeng Q."/>
            <person name="Koehrsen M."/>
            <person name="Alvarado L."/>
            <person name="Berlin A."/>
            <person name="Chapman S.B."/>
            <person name="Chen Z."/>
            <person name="Freedman E."/>
            <person name="Gellesch M."/>
            <person name="Goldberg J."/>
            <person name="Griggs A."/>
            <person name="Gujja S."/>
            <person name="Heilman E.R."/>
            <person name="Heiman D."/>
            <person name="Hepburn T."/>
            <person name="Howarth C."/>
            <person name="Jen D."/>
            <person name="Larson L."/>
            <person name="Mehta T."/>
            <person name="Neiman D."/>
            <person name="Pearson M."/>
            <person name="Roberts A."/>
            <person name="Saif S."/>
            <person name="Shea T."/>
            <person name="Shenoy N."/>
            <person name="Sisk P."/>
            <person name="Stolte C."/>
            <person name="Sykes S."/>
            <person name="Walk T."/>
            <person name="White J."/>
            <person name="Yandava C."/>
            <person name="Haas B."/>
            <person name="Nusbaum C."/>
            <person name="Birren B."/>
        </authorList>
    </citation>
    <scope>NUCLEOTIDE SEQUENCE [LARGE SCALE GENOMIC DNA]</scope>
    <source>
        <strain evidence="6">R3-111a-1</strain>
    </source>
</reference>
<dbReference type="SUPFAM" id="SSF50952">
    <property type="entry name" value="Soluble quinoprotein glucose dehydrogenase"/>
    <property type="match status" value="1"/>
</dbReference>
<dbReference type="Gene3D" id="2.60.40.1210">
    <property type="entry name" value="Cellobiose dehydrogenase, cytochrome domain"/>
    <property type="match status" value="1"/>
</dbReference>
<name>J3NQW7_GAET3</name>
<dbReference type="InterPro" id="IPR011042">
    <property type="entry name" value="6-blade_b-propeller_TolB-like"/>
</dbReference>
<feature type="region of interest" description="Disordered" evidence="1">
    <location>
        <begin position="276"/>
        <end position="306"/>
    </location>
</feature>
<keyword evidence="6" id="KW-1185">Reference proteome</keyword>
<dbReference type="SUPFAM" id="SSF49344">
    <property type="entry name" value="CBD9-like"/>
    <property type="match status" value="1"/>
</dbReference>
<organism evidence="4">
    <name type="scientific">Gaeumannomyces tritici (strain R3-111a-1)</name>
    <name type="common">Wheat and barley take-all root rot fungus</name>
    <name type="synonym">Gaeumannomyces graminis var. tritici</name>
    <dbReference type="NCBI Taxonomy" id="644352"/>
    <lineage>
        <taxon>Eukaryota</taxon>
        <taxon>Fungi</taxon>
        <taxon>Dikarya</taxon>
        <taxon>Ascomycota</taxon>
        <taxon>Pezizomycotina</taxon>
        <taxon>Sordariomycetes</taxon>
        <taxon>Sordariomycetidae</taxon>
        <taxon>Magnaporthales</taxon>
        <taxon>Magnaporthaceae</taxon>
        <taxon>Gaeumannomyces</taxon>
    </lineage>
</organism>
<dbReference type="AlphaFoldDB" id="J3NQW7"/>
<reference evidence="5" key="4">
    <citation type="journal article" date="2015" name="G3 (Bethesda)">
        <title>Genome sequences of three phytopathogenic species of the Magnaporthaceae family of fungi.</title>
        <authorList>
            <person name="Okagaki L.H."/>
            <person name="Nunes C.C."/>
            <person name="Sailsbery J."/>
            <person name="Clay B."/>
            <person name="Brown D."/>
            <person name="John T."/>
            <person name="Oh Y."/>
            <person name="Young N."/>
            <person name="Fitzgerald M."/>
            <person name="Haas B.J."/>
            <person name="Zeng Q."/>
            <person name="Young S."/>
            <person name="Adiconis X."/>
            <person name="Fan L."/>
            <person name="Levin J.Z."/>
            <person name="Mitchell T.K."/>
            <person name="Okubara P.A."/>
            <person name="Farman M.L."/>
            <person name="Kohn L.M."/>
            <person name="Birren B."/>
            <person name="Ma L.-J."/>
            <person name="Dean R.A."/>
        </authorList>
    </citation>
    <scope>NUCLEOTIDE SEQUENCE</scope>
    <source>
        <strain evidence="5">R3-111a-1</strain>
    </source>
</reference>
<evidence type="ECO:0000259" key="2">
    <source>
        <dbReference type="Pfam" id="PF16010"/>
    </source>
</evidence>
<dbReference type="CDD" id="cd09630">
    <property type="entry name" value="CDH_like_cytochrome"/>
    <property type="match status" value="1"/>
</dbReference>
<dbReference type="RefSeq" id="XP_009219718.1">
    <property type="nucleotide sequence ID" value="XM_009221454.1"/>
</dbReference>
<dbReference type="InterPro" id="IPR011041">
    <property type="entry name" value="Quinoprot_gluc/sorb_DH_b-prop"/>
</dbReference>
<gene>
    <name evidence="5" type="primary">20344130</name>
    <name evidence="4" type="ORF">GGTG_03672</name>
</gene>
<dbReference type="Pfam" id="PF16010">
    <property type="entry name" value="CDH-cyt"/>
    <property type="match status" value="1"/>
</dbReference>
<dbReference type="eggNOG" id="ENOG502R9MT">
    <property type="taxonomic scope" value="Eukaryota"/>
</dbReference>